<accession>A0A410G728</accession>
<dbReference type="EMBL" id="CP034951">
    <property type="protein sequence ID" value="QAA83040.1"/>
    <property type="molecule type" value="Genomic_DNA"/>
</dbReference>
<keyword evidence="2" id="KW-1185">Reference proteome</keyword>
<dbReference type="RefSeq" id="WP_128251403.1">
    <property type="nucleotide sequence ID" value="NZ_CP034951.1"/>
</dbReference>
<dbReference type="KEGG" id="aev:EI546_15540"/>
<reference evidence="1 2" key="1">
    <citation type="submission" date="2019-01" db="EMBL/GenBank/DDBJ databases">
        <title>Complete genome sequencing of Aequorivita sp. H23M31.</title>
        <authorList>
            <person name="Bae J.-W."/>
        </authorList>
    </citation>
    <scope>NUCLEOTIDE SEQUENCE [LARGE SCALE GENOMIC DNA]</scope>
    <source>
        <strain evidence="1 2">H23M31</strain>
    </source>
</reference>
<proteinExistence type="predicted"/>
<evidence type="ECO:0000313" key="2">
    <source>
        <dbReference type="Proteomes" id="UP000285517"/>
    </source>
</evidence>
<protein>
    <submittedName>
        <fullName evidence="1">Sensor of ECF-type sigma factor</fullName>
    </submittedName>
</protein>
<gene>
    <name evidence="1" type="ORF">EI546_15540</name>
</gene>
<sequence length="146" mass="17265">MRHIIILFLLVTAGAYSQGGKYEKIKALKTAFITEQLSLTPTEAEKFWPVYNKFEFQAYELRNNKHKEIYEHMEEGLDNLTEEDANKIMDNYLSTETSILKLKEQRINALRKIISAKKIIKLHETEEKFKRELLNRYRQGKGKDKP</sequence>
<evidence type="ECO:0000313" key="1">
    <source>
        <dbReference type="EMBL" id="QAA83040.1"/>
    </source>
</evidence>
<dbReference type="AlphaFoldDB" id="A0A410G728"/>
<dbReference type="Proteomes" id="UP000285517">
    <property type="component" value="Chromosome"/>
</dbReference>
<organism evidence="1 2">
    <name type="scientific">Aequorivita ciconiae</name>
    <dbReference type="NCBI Taxonomy" id="2494375"/>
    <lineage>
        <taxon>Bacteria</taxon>
        <taxon>Pseudomonadati</taxon>
        <taxon>Bacteroidota</taxon>
        <taxon>Flavobacteriia</taxon>
        <taxon>Flavobacteriales</taxon>
        <taxon>Flavobacteriaceae</taxon>
        <taxon>Aequorivita</taxon>
    </lineage>
</organism>
<name>A0A410G728_9FLAO</name>
<dbReference type="OrthoDB" id="675330at2"/>